<keyword evidence="6 8" id="KW-0496">Mitochondrion</keyword>
<comment type="function">
    <text evidence="1">Core component of the MITRAC (mitochondrial translation regulation assembly intermediate of cytochrome c oxidase complex) complex, that regulates cytochrome c oxidase assembly. MITRAC complexes regulate both translation of mitochondrial encoded components and assembly of nuclear-encoded components imported in mitochondrion. Required for efficient translation of MT-CO1 and mitochondrial respiratory chain complex IV assembly.</text>
</comment>
<feature type="compositionally biased region" description="Gly residues" evidence="9">
    <location>
        <begin position="1"/>
        <end position="12"/>
    </location>
</feature>
<keyword evidence="5 8" id="KW-1133">Transmembrane helix</keyword>
<dbReference type="PANTHER" id="PTHR15642:SF3">
    <property type="entry name" value="CYTOCHROME C OXIDASE ASSEMBLY FACTOR 3 HOMOLOG, MITOCHONDRIAL"/>
    <property type="match status" value="1"/>
</dbReference>
<evidence type="ECO:0000313" key="11">
    <source>
        <dbReference type="Proteomes" id="UP001190640"/>
    </source>
</evidence>
<dbReference type="Pfam" id="PF09813">
    <property type="entry name" value="Coa3_cc"/>
    <property type="match status" value="1"/>
</dbReference>
<feature type="region of interest" description="Disordered" evidence="9">
    <location>
        <begin position="1"/>
        <end position="22"/>
    </location>
</feature>
<gene>
    <name evidence="12" type="primary">LOC129339033</name>
</gene>
<keyword evidence="4 8" id="KW-0812">Transmembrane</keyword>
<dbReference type="AlphaFoldDB" id="A0AA97K3Z3"/>
<comment type="function">
    <text evidence="8">Required for assembly of cytochrome c oxidase (complex IV).</text>
</comment>
<dbReference type="InterPro" id="IPR041752">
    <property type="entry name" value="Coa3"/>
</dbReference>
<evidence type="ECO:0000256" key="3">
    <source>
        <dbReference type="ARBA" id="ARBA00007035"/>
    </source>
</evidence>
<comment type="subcellular location">
    <subcellularLocation>
        <location evidence="2">Mitochondrion membrane</location>
        <topology evidence="2">Single-pass membrane protein</topology>
    </subcellularLocation>
</comment>
<protein>
    <recommendedName>
        <fullName evidence="8">Cytochrome c oxidase assembly factor 3</fullName>
    </recommendedName>
</protein>
<keyword evidence="11" id="KW-1185">Reference proteome</keyword>
<evidence type="ECO:0000256" key="2">
    <source>
        <dbReference type="ARBA" id="ARBA00004304"/>
    </source>
</evidence>
<dbReference type="InterPro" id="IPR018628">
    <property type="entry name" value="Coa3_CC"/>
</dbReference>
<dbReference type="PANTHER" id="PTHR15642">
    <property type="entry name" value="CYTOCHROME C OXIDASE ASSEMBLY FACTOR 3, MITOCHONDRIAL"/>
    <property type="match status" value="1"/>
</dbReference>
<proteinExistence type="inferred from homology"/>
<evidence type="ECO:0000256" key="5">
    <source>
        <dbReference type="ARBA" id="ARBA00022989"/>
    </source>
</evidence>
<dbReference type="Proteomes" id="UP001190640">
    <property type="component" value="Chromosome 12"/>
</dbReference>
<organism evidence="11 12">
    <name type="scientific">Eublepharis macularius</name>
    <name type="common">Leopard gecko</name>
    <name type="synonym">Cyrtodactylus macularius</name>
    <dbReference type="NCBI Taxonomy" id="481883"/>
    <lineage>
        <taxon>Eukaryota</taxon>
        <taxon>Metazoa</taxon>
        <taxon>Chordata</taxon>
        <taxon>Craniata</taxon>
        <taxon>Vertebrata</taxon>
        <taxon>Euteleostomi</taxon>
        <taxon>Lepidosauria</taxon>
        <taxon>Squamata</taxon>
        <taxon>Bifurcata</taxon>
        <taxon>Gekkota</taxon>
        <taxon>Eublepharidae</taxon>
        <taxon>Eublepharinae</taxon>
        <taxon>Eublepharis</taxon>
    </lineage>
</organism>
<keyword evidence="7 8" id="KW-0472">Membrane</keyword>
<evidence type="ECO:0000256" key="1">
    <source>
        <dbReference type="ARBA" id="ARBA00003429"/>
    </source>
</evidence>
<dbReference type="GeneID" id="129339033"/>
<name>A0AA97K3Z3_EUBMA</name>
<evidence type="ECO:0000259" key="10">
    <source>
        <dbReference type="Pfam" id="PF09813"/>
    </source>
</evidence>
<evidence type="ECO:0000313" key="12">
    <source>
        <dbReference type="RefSeq" id="XP_054849608.1"/>
    </source>
</evidence>
<reference evidence="12" key="1">
    <citation type="submission" date="2025-08" db="UniProtKB">
        <authorList>
            <consortium name="RefSeq"/>
        </authorList>
    </citation>
    <scope>IDENTIFICATION</scope>
    <source>
        <tissue evidence="12">Blood</tissue>
    </source>
</reference>
<evidence type="ECO:0000256" key="9">
    <source>
        <dbReference type="SAM" id="MobiDB-lite"/>
    </source>
</evidence>
<evidence type="ECO:0000256" key="4">
    <source>
        <dbReference type="ARBA" id="ARBA00022692"/>
    </source>
</evidence>
<evidence type="ECO:0000256" key="7">
    <source>
        <dbReference type="ARBA" id="ARBA00023136"/>
    </source>
</evidence>
<dbReference type="GO" id="GO:0033617">
    <property type="term" value="P:mitochondrial respiratory chain complex IV assembly"/>
    <property type="evidence" value="ECO:0007669"/>
    <property type="project" value="UniProtKB-UniRule"/>
</dbReference>
<comment type="subunit">
    <text evidence="8">Component of 250-400 kDa complexes called cytochrome oxidase assembly intermediates or COA complexes.</text>
</comment>
<accession>A0AA97K3Z3</accession>
<dbReference type="RefSeq" id="XP_054849608.1">
    <property type="nucleotide sequence ID" value="XM_054993633.1"/>
</dbReference>
<dbReference type="GO" id="GO:0005743">
    <property type="term" value="C:mitochondrial inner membrane"/>
    <property type="evidence" value="ECO:0007669"/>
    <property type="project" value="UniProtKB-UniRule"/>
</dbReference>
<feature type="domain" description="Cytochrome c oxidase assembly factor 3 mitochondrial coiled-coil" evidence="10">
    <location>
        <begin position="44"/>
        <end position="85"/>
    </location>
</feature>
<comment type="similarity">
    <text evidence="3 8">Belongs to the COA3 family.</text>
</comment>
<keyword evidence="8" id="KW-0999">Mitochondrion inner membrane</keyword>
<feature type="transmembrane region" description="Helical" evidence="8">
    <location>
        <begin position="54"/>
        <end position="73"/>
    </location>
</feature>
<sequence length="101" mass="10637">MSAPGQGSGGRDSSGEAASIGRRRWEMMRAGAPAGVVSNYGLDAARRQLKVRNALTGLAIGAVVVAIYGYTFYSVSQEHFLKELELEAKAMQAQASKTSGD</sequence>
<evidence type="ECO:0000256" key="6">
    <source>
        <dbReference type="ARBA" id="ARBA00023128"/>
    </source>
</evidence>
<dbReference type="KEGG" id="emc:129339033"/>
<evidence type="ECO:0000256" key="8">
    <source>
        <dbReference type="RuleBase" id="RU367056"/>
    </source>
</evidence>